<proteinExistence type="predicted"/>
<reference evidence="2" key="1">
    <citation type="submission" date="2016-10" db="EMBL/GenBank/DDBJ databases">
        <authorList>
            <person name="Varghese N."/>
            <person name="Submissions S."/>
        </authorList>
    </citation>
    <scope>NUCLEOTIDE SEQUENCE [LARGE SCALE GENOMIC DNA]</scope>
    <source>
        <strain evidence="2">CGMCC 4.7038</strain>
    </source>
</reference>
<protein>
    <recommendedName>
        <fullName evidence="3">SprT-like family protein</fullName>
    </recommendedName>
</protein>
<dbReference type="AlphaFoldDB" id="A0A1H7AKY3"/>
<dbReference type="Proteomes" id="UP000198707">
    <property type="component" value="Unassembled WGS sequence"/>
</dbReference>
<keyword evidence="2" id="KW-1185">Reference proteome</keyword>
<evidence type="ECO:0000313" key="1">
    <source>
        <dbReference type="EMBL" id="SEJ66028.1"/>
    </source>
</evidence>
<dbReference type="RefSeq" id="WP_139217963.1">
    <property type="nucleotide sequence ID" value="NZ_BOPI01000002.1"/>
</dbReference>
<accession>A0A1H7AKY3</accession>
<dbReference type="STRING" id="1144548.SAMN05443287_106192"/>
<dbReference type="OrthoDB" id="5241356at2"/>
<sequence length="123" mass="13554">MNEPSAKEVTLQEVMPDLLALAWERLNRLAFNGEMRMPTIEVVPGKESSYTWNNNGSPGTIRIGAAVADGDYTQALGSSAHVLLHEMAHQYVAEVKGKYHAGDGPVFQRELQAAYERLKGVQQ</sequence>
<name>A0A1H7AKY3_9ACTN</name>
<evidence type="ECO:0008006" key="3">
    <source>
        <dbReference type="Google" id="ProtNLM"/>
    </source>
</evidence>
<organism evidence="1 2">
    <name type="scientific">Micromonospora phaseoli</name>
    <dbReference type="NCBI Taxonomy" id="1144548"/>
    <lineage>
        <taxon>Bacteria</taxon>
        <taxon>Bacillati</taxon>
        <taxon>Actinomycetota</taxon>
        <taxon>Actinomycetes</taxon>
        <taxon>Micromonosporales</taxon>
        <taxon>Micromonosporaceae</taxon>
        <taxon>Micromonospora</taxon>
    </lineage>
</organism>
<dbReference type="EMBL" id="FNYV01000006">
    <property type="protein sequence ID" value="SEJ66028.1"/>
    <property type="molecule type" value="Genomic_DNA"/>
</dbReference>
<gene>
    <name evidence="1" type="ORF">SAMN05443287_106192</name>
</gene>
<evidence type="ECO:0000313" key="2">
    <source>
        <dbReference type="Proteomes" id="UP000198707"/>
    </source>
</evidence>